<sequence>MPKHIGLRGKRSNMFSTGFSISARSASESTQTSKIRQLRDGLFCISWNDSTSTGKSVITHPSGSLKEKIKSCELSYEDADEEGVGLTLDMRIQLMEAIKPQDLLVCATKGGIQKKMTLFGTNYWTANWEDRSRNVCVCCWSSDGICGDCKKPIQTFGFEVLIDFTPNGFTPVKEGTLHALQHLSNLWKDKTLSDVTFHCGEGKSIRAHTLIVSSGSPILAAMFQNDFEKSTDRVIQIKLTKTHIFENLLRYIYTGEVVAEEEADLGELLIAANEYAVESLKEECAVRLSRYLTKENAARYLLLAQRNKLSKLHKVALNFMSKNARAVYSSSRSDWLEMMKTEPELCYVTILDLLGP</sequence>
<dbReference type="AlphaFoldDB" id="A0AAD5PMU7"/>
<dbReference type="PROSITE" id="PS50097">
    <property type="entry name" value="BTB"/>
    <property type="match status" value="1"/>
</dbReference>
<proteinExistence type="predicted"/>
<dbReference type="Gene3D" id="3.30.710.10">
    <property type="entry name" value="Potassium Channel Kv1.1, Chain A"/>
    <property type="match status" value="1"/>
</dbReference>
<dbReference type="SUPFAM" id="SSF54695">
    <property type="entry name" value="POZ domain"/>
    <property type="match status" value="1"/>
</dbReference>
<feature type="domain" description="BTB" evidence="1">
    <location>
        <begin position="193"/>
        <end position="261"/>
    </location>
</feature>
<dbReference type="Pfam" id="PF00651">
    <property type="entry name" value="BTB"/>
    <property type="match status" value="1"/>
</dbReference>
<accession>A0AAD5PMU7</accession>
<dbReference type="InterPro" id="IPR000210">
    <property type="entry name" value="BTB/POZ_dom"/>
</dbReference>
<dbReference type="PANTHER" id="PTHR24413">
    <property type="entry name" value="SPECKLE-TYPE POZ PROTEIN"/>
    <property type="match status" value="1"/>
</dbReference>
<dbReference type="EMBL" id="WJBH02000042">
    <property type="protein sequence ID" value="KAI9551158.1"/>
    <property type="molecule type" value="Genomic_DNA"/>
</dbReference>
<dbReference type="CDD" id="cd18186">
    <property type="entry name" value="BTB_POZ_ZBTB_KLHL-like"/>
    <property type="match status" value="1"/>
</dbReference>
<keyword evidence="3" id="KW-1185">Reference proteome</keyword>
<name>A0AAD5PMU7_9CRUS</name>
<dbReference type="InterPro" id="IPR011333">
    <property type="entry name" value="SKP1/BTB/POZ_sf"/>
</dbReference>
<evidence type="ECO:0000259" key="1">
    <source>
        <dbReference type="PROSITE" id="PS50097"/>
    </source>
</evidence>
<evidence type="ECO:0000313" key="3">
    <source>
        <dbReference type="Proteomes" id="UP000820818"/>
    </source>
</evidence>
<dbReference type="Gene3D" id="1.25.40.420">
    <property type="match status" value="1"/>
</dbReference>
<reference evidence="2" key="1">
    <citation type="submission" date="2022-05" db="EMBL/GenBank/DDBJ databases">
        <title>A multi-omics perspective on studying reproductive biology in Daphnia sinensis.</title>
        <authorList>
            <person name="Jia J."/>
        </authorList>
    </citation>
    <scope>NUCLEOTIDE SEQUENCE</scope>
    <source>
        <strain evidence="2">WSL</strain>
    </source>
</reference>
<dbReference type="SMART" id="SM00225">
    <property type="entry name" value="BTB"/>
    <property type="match status" value="1"/>
</dbReference>
<protein>
    <recommendedName>
        <fullName evidence="1">BTB domain-containing protein</fullName>
    </recommendedName>
</protein>
<gene>
    <name evidence="2" type="ORF">GHT06_006515</name>
</gene>
<evidence type="ECO:0000313" key="2">
    <source>
        <dbReference type="EMBL" id="KAI9551158.1"/>
    </source>
</evidence>
<comment type="caution">
    <text evidence="2">The sequence shown here is derived from an EMBL/GenBank/DDBJ whole genome shotgun (WGS) entry which is preliminary data.</text>
</comment>
<dbReference type="Proteomes" id="UP000820818">
    <property type="component" value="Unassembled WGS sequence"/>
</dbReference>
<organism evidence="2 3">
    <name type="scientific">Daphnia sinensis</name>
    <dbReference type="NCBI Taxonomy" id="1820382"/>
    <lineage>
        <taxon>Eukaryota</taxon>
        <taxon>Metazoa</taxon>
        <taxon>Ecdysozoa</taxon>
        <taxon>Arthropoda</taxon>
        <taxon>Crustacea</taxon>
        <taxon>Branchiopoda</taxon>
        <taxon>Diplostraca</taxon>
        <taxon>Cladocera</taxon>
        <taxon>Anomopoda</taxon>
        <taxon>Daphniidae</taxon>
        <taxon>Daphnia</taxon>
        <taxon>Daphnia similis group</taxon>
    </lineage>
</organism>